<proteinExistence type="predicted"/>
<feature type="region of interest" description="Disordered" evidence="1">
    <location>
        <begin position="251"/>
        <end position="483"/>
    </location>
</feature>
<organism evidence="2">
    <name type="scientific">uncultured Acetobacteraceae bacterium</name>
    <dbReference type="NCBI Taxonomy" id="169975"/>
    <lineage>
        <taxon>Bacteria</taxon>
        <taxon>Pseudomonadati</taxon>
        <taxon>Pseudomonadota</taxon>
        <taxon>Alphaproteobacteria</taxon>
        <taxon>Acetobacterales</taxon>
        <taxon>Acetobacteraceae</taxon>
        <taxon>environmental samples</taxon>
    </lineage>
</organism>
<dbReference type="EMBL" id="CADCTG010000270">
    <property type="protein sequence ID" value="CAA9277896.1"/>
    <property type="molecule type" value="Genomic_DNA"/>
</dbReference>
<feature type="compositionally biased region" description="Gly residues" evidence="1">
    <location>
        <begin position="322"/>
        <end position="335"/>
    </location>
</feature>
<feature type="compositionally biased region" description="Low complexity" evidence="1">
    <location>
        <begin position="350"/>
        <end position="364"/>
    </location>
</feature>
<feature type="region of interest" description="Disordered" evidence="1">
    <location>
        <begin position="174"/>
        <end position="216"/>
    </location>
</feature>
<feature type="compositionally biased region" description="Basic residues" evidence="1">
    <location>
        <begin position="289"/>
        <end position="315"/>
    </location>
</feature>
<feature type="region of interest" description="Disordered" evidence="1">
    <location>
        <begin position="1"/>
        <end position="132"/>
    </location>
</feature>
<feature type="non-terminal residue" evidence="2">
    <location>
        <position position="1"/>
    </location>
</feature>
<feature type="compositionally biased region" description="Low complexity" evidence="1">
    <location>
        <begin position="122"/>
        <end position="132"/>
    </location>
</feature>
<feature type="non-terminal residue" evidence="2">
    <location>
        <position position="483"/>
    </location>
</feature>
<reference evidence="2" key="1">
    <citation type="submission" date="2020-02" db="EMBL/GenBank/DDBJ databases">
        <authorList>
            <person name="Meier V. D."/>
        </authorList>
    </citation>
    <scope>NUCLEOTIDE SEQUENCE</scope>
    <source>
        <strain evidence="2">AVDCRST_MAG08</strain>
    </source>
</reference>
<evidence type="ECO:0000256" key="1">
    <source>
        <dbReference type="SAM" id="MobiDB-lite"/>
    </source>
</evidence>
<feature type="compositionally biased region" description="Basic and acidic residues" evidence="1">
    <location>
        <begin position="384"/>
        <end position="395"/>
    </location>
</feature>
<dbReference type="AlphaFoldDB" id="A0A6J4JH31"/>
<protein>
    <submittedName>
        <fullName evidence="2">Chromosomal replication initiator protein DnaA</fullName>
    </submittedName>
</protein>
<sequence length="483" mass="50600">GTGGRHVGPPGVRADCLGLGTHPRPAARGGRRQRVQELAAPDDAPRRRRGGGGHPPAHALHARLGEQPLRRPPPGAVAGRIPGGAARRDQGVARGGAGVGRGGRHDRGPGRRRGGTGRAGLGREPVAAPCGGAPRRRAAFRLGGAAGGPLHLRHLHRRQAQRVRARLRAARGGAAGLPGLQPAVPLRRRRPGQDAPDALDRLGDPRPPTGAHGRLHVGREVHVPLHRRAALPEHHGVQGDAARRRCADDRRPAIPDRQGQHAGGVLPHLQRAGGPGQADRRLLRQAALRPRRHRGPAAHAPRLRHGGRHPRHHLRAAPVHPGGQGRRGAGGGAAAGAGAARAQDRHQHPRAGGRAEPAAGARQPVRPPGHGGFRARGAARPPARAREAGLDRGHSEAGGGTLQHPPHRHVLGPPRPQRRPPAPSGDVPGEAAHPAVAPRDRPALRQPRPHHGYARRVARVRADGGGRGLRRGRFAAAEDARNL</sequence>
<feature type="compositionally biased region" description="Pro residues" evidence="1">
    <location>
        <begin position="413"/>
        <end position="423"/>
    </location>
</feature>
<accession>A0A6J4JH31</accession>
<evidence type="ECO:0000313" key="2">
    <source>
        <dbReference type="EMBL" id="CAA9277896.1"/>
    </source>
</evidence>
<gene>
    <name evidence="2" type="ORF">AVDCRST_MAG08-3564</name>
</gene>
<name>A0A6J4JH31_9PROT</name>
<feature type="compositionally biased region" description="Basic residues" evidence="1">
    <location>
        <begin position="447"/>
        <end position="459"/>
    </location>
</feature>